<protein>
    <recommendedName>
        <fullName evidence="1">VWFA domain-containing protein</fullName>
    </recommendedName>
</protein>
<evidence type="ECO:0000313" key="3">
    <source>
        <dbReference type="Proteomes" id="UP000507470"/>
    </source>
</evidence>
<dbReference type="InterPro" id="IPR036465">
    <property type="entry name" value="vWFA_dom_sf"/>
</dbReference>
<sequence>MDADMGGTEILKPLKQIYSRSCEHGYPQQTEEYITHIISGRNASTSLLIRSCSNLDEDILLTGGEVSNTSDVISLVSSHKKDTRVFTFGIGEGVSTSLIKNVAKASRGKAVFIKDNDNMKAKVISAMKSSLTDCLHDVSLNWELPECFTATTIPVEPSVIFSGDNVVLFAVLKSSDRKEIDVSGSLTLAGILGGNSVSYKMKIESTRSPHIDQPLHRVAAKYQIKDLEIEDSNSDYDGRQSGKEKKKRLFYSVKQQTSFQNTQHLLLVWIKIQKVPVSLTEEVNYGFAQRDI</sequence>
<dbReference type="Proteomes" id="UP000507470">
    <property type="component" value="Unassembled WGS sequence"/>
</dbReference>
<name>A0A6J8A8L6_MYTCO</name>
<reference evidence="2 3" key="1">
    <citation type="submission" date="2020-06" db="EMBL/GenBank/DDBJ databases">
        <authorList>
            <person name="Li R."/>
            <person name="Bekaert M."/>
        </authorList>
    </citation>
    <scope>NUCLEOTIDE SEQUENCE [LARGE SCALE GENOMIC DNA]</scope>
    <source>
        <strain evidence="3">wild</strain>
    </source>
</reference>
<keyword evidence="3" id="KW-1185">Reference proteome</keyword>
<dbReference type="Gene3D" id="3.40.50.410">
    <property type="entry name" value="von Willebrand factor, type A domain"/>
    <property type="match status" value="1"/>
</dbReference>
<accession>A0A6J8A8L6</accession>
<dbReference type="AlphaFoldDB" id="A0A6J8A8L6"/>
<proteinExistence type="predicted"/>
<dbReference type="OrthoDB" id="1729737at2759"/>
<organism evidence="2 3">
    <name type="scientific">Mytilus coruscus</name>
    <name type="common">Sea mussel</name>
    <dbReference type="NCBI Taxonomy" id="42192"/>
    <lineage>
        <taxon>Eukaryota</taxon>
        <taxon>Metazoa</taxon>
        <taxon>Spiralia</taxon>
        <taxon>Lophotrochozoa</taxon>
        <taxon>Mollusca</taxon>
        <taxon>Bivalvia</taxon>
        <taxon>Autobranchia</taxon>
        <taxon>Pteriomorphia</taxon>
        <taxon>Mytilida</taxon>
        <taxon>Mytiloidea</taxon>
        <taxon>Mytilidae</taxon>
        <taxon>Mytilinae</taxon>
        <taxon>Mytilus</taxon>
    </lineage>
</organism>
<dbReference type="SUPFAM" id="SSF53300">
    <property type="entry name" value="vWA-like"/>
    <property type="match status" value="1"/>
</dbReference>
<dbReference type="Pfam" id="PF13768">
    <property type="entry name" value="VWA_3"/>
    <property type="match status" value="1"/>
</dbReference>
<feature type="domain" description="VWFA" evidence="1">
    <location>
        <begin position="55"/>
        <end position="112"/>
    </location>
</feature>
<dbReference type="EMBL" id="CACVKT020000829">
    <property type="protein sequence ID" value="CAC5363311.1"/>
    <property type="molecule type" value="Genomic_DNA"/>
</dbReference>
<dbReference type="PANTHER" id="PTHR45737:SF6">
    <property type="entry name" value="VON WILLEBRAND FACTOR A DOMAIN-CONTAINING PROTEIN 5A"/>
    <property type="match status" value="1"/>
</dbReference>
<dbReference type="InterPro" id="IPR002035">
    <property type="entry name" value="VWF_A"/>
</dbReference>
<evidence type="ECO:0000313" key="2">
    <source>
        <dbReference type="EMBL" id="CAC5363311.1"/>
    </source>
</evidence>
<evidence type="ECO:0000259" key="1">
    <source>
        <dbReference type="Pfam" id="PF13768"/>
    </source>
</evidence>
<gene>
    <name evidence="2" type="ORF">MCOR_4784</name>
</gene>
<dbReference type="PANTHER" id="PTHR45737">
    <property type="entry name" value="VON WILLEBRAND FACTOR A DOMAIN-CONTAINING PROTEIN 5A"/>
    <property type="match status" value="1"/>
</dbReference>